<dbReference type="InterPro" id="IPR017937">
    <property type="entry name" value="Thioredoxin_CS"/>
</dbReference>
<evidence type="ECO:0000256" key="7">
    <source>
        <dbReference type="SAM" id="SignalP"/>
    </source>
</evidence>
<dbReference type="PROSITE" id="PS00194">
    <property type="entry name" value="THIOREDOXIN_1"/>
    <property type="match status" value="1"/>
</dbReference>
<dbReference type="InterPro" id="IPR036249">
    <property type="entry name" value="Thioredoxin-like_sf"/>
</dbReference>
<feature type="signal peptide" evidence="7">
    <location>
        <begin position="1"/>
        <end position="20"/>
    </location>
</feature>
<comment type="caution">
    <text evidence="9">The sequence shown here is derived from an EMBL/GenBank/DDBJ whole genome shotgun (WGS) entry which is preliminary data.</text>
</comment>
<dbReference type="EMBL" id="NBYY01000011">
    <property type="protein sequence ID" value="PCS23304.1"/>
    <property type="molecule type" value="Genomic_DNA"/>
</dbReference>
<comment type="similarity">
    <text evidence="1">Belongs to the thioredoxin family. DsbA subfamily.</text>
</comment>
<feature type="domain" description="DSBA-like thioredoxin" evidence="8">
    <location>
        <begin position="41"/>
        <end position="176"/>
    </location>
</feature>
<dbReference type="Pfam" id="PF01323">
    <property type="entry name" value="DSBA"/>
    <property type="match status" value="1"/>
</dbReference>
<protein>
    <recommendedName>
        <fullName evidence="5">Thiol:disulfide interchange protein</fullName>
    </recommendedName>
</protein>
<evidence type="ECO:0000256" key="3">
    <source>
        <dbReference type="ARBA" id="ARBA00023157"/>
    </source>
</evidence>
<dbReference type="CDD" id="cd03019">
    <property type="entry name" value="DsbA_DsbA"/>
    <property type="match status" value="1"/>
</dbReference>
<dbReference type="GO" id="GO:0016491">
    <property type="term" value="F:oxidoreductase activity"/>
    <property type="evidence" value="ECO:0007669"/>
    <property type="project" value="InterPro"/>
</dbReference>
<dbReference type="PIRSF" id="PIRSF001488">
    <property type="entry name" value="Tdi_protein"/>
    <property type="match status" value="1"/>
</dbReference>
<comment type="subcellular location">
    <subcellularLocation>
        <location evidence="5">Periplasm</location>
    </subcellularLocation>
</comment>
<dbReference type="InterPro" id="IPR001853">
    <property type="entry name" value="DSBA-like_thioredoxin_dom"/>
</dbReference>
<dbReference type="Proteomes" id="UP000219020">
    <property type="component" value="Unassembled WGS sequence"/>
</dbReference>
<dbReference type="SUPFAM" id="SSF52833">
    <property type="entry name" value="Thioredoxin-like"/>
    <property type="match status" value="1"/>
</dbReference>
<name>A0A2A5T568_9GAMM</name>
<evidence type="ECO:0000313" key="10">
    <source>
        <dbReference type="Proteomes" id="UP000219020"/>
    </source>
</evidence>
<dbReference type="PANTHER" id="PTHR35891:SF2">
    <property type="entry name" value="THIOL:DISULFIDE INTERCHANGE PROTEIN DSBA"/>
    <property type="match status" value="1"/>
</dbReference>
<feature type="chain" id="PRO_5012246977" description="Thiol:disulfide interchange protein" evidence="7">
    <location>
        <begin position="21"/>
        <end position="200"/>
    </location>
</feature>
<keyword evidence="3 5" id="KW-1015">Disulfide bond</keyword>
<evidence type="ECO:0000256" key="6">
    <source>
        <dbReference type="PIRSR" id="PIRSR001488-1"/>
    </source>
</evidence>
<keyword evidence="2 7" id="KW-0732">Signal</keyword>
<feature type="disulfide bond" description="Redox-active" evidence="6">
    <location>
        <begin position="50"/>
        <end position="53"/>
    </location>
</feature>
<dbReference type="InterPro" id="IPR023205">
    <property type="entry name" value="DsbA/DsbL"/>
</dbReference>
<evidence type="ECO:0000313" key="9">
    <source>
        <dbReference type="EMBL" id="PCS23304.1"/>
    </source>
</evidence>
<evidence type="ECO:0000259" key="8">
    <source>
        <dbReference type="Pfam" id="PF01323"/>
    </source>
</evidence>
<reference evidence="10" key="1">
    <citation type="submission" date="2017-04" db="EMBL/GenBank/DDBJ databases">
        <title>Genome evolution of the luminous symbionts of deep sea anglerfish.</title>
        <authorList>
            <person name="Hendry T.A."/>
        </authorList>
    </citation>
    <scope>NUCLEOTIDE SEQUENCE [LARGE SCALE GENOMIC DNA]</scope>
</reference>
<dbReference type="InterPro" id="IPR050824">
    <property type="entry name" value="Thiol_disulfide_DsbA"/>
</dbReference>
<proteinExistence type="inferred from homology"/>
<keyword evidence="4" id="KW-0676">Redox-active center</keyword>
<evidence type="ECO:0000256" key="4">
    <source>
        <dbReference type="ARBA" id="ARBA00023284"/>
    </source>
</evidence>
<dbReference type="AlphaFoldDB" id="A0A2A5T568"/>
<keyword evidence="5" id="KW-0574">Periplasm</keyword>
<organism evidence="9 10">
    <name type="scientific">Candidatus Enterovibrio escicola</name>
    <dbReference type="NCBI Taxonomy" id="1927127"/>
    <lineage>
        <taxon>Bacteria</taxon>
        <taxon>Pseudomonadati</taxon>
        <taxon>Pseudomonadota</taxon>
        <taxon>Gammaproteobacteria</taxon>
        <taxon>Vibrionales</taxon>
        <taxon>Vibrionaceae</taxon>
        <taxon>Enterovibrio</taxon>
    </lineage>
</organism>
<dbReference type="Gene3D" id="3.40.30.10">
    <property type="entry name" value="Glutaredoxin"/>
    <property type="match status" value="1"/>
</dbReference>
<dbReference type="PANTHER" id="PTHR35891">
    <property type="entry name" value="THIOL:DISULFIDE INTERCHANGE PROTEIN DSBA"/>
    <property type="match status" value="1"/>
</dbReference>
<accession>A0A2A5T568</accession>
<evidence type="ECO:0000256" key="1">
    <source>
        <dbReference type="ARBA" id="ARBA00005791"/>
    </source>
</evidence>
<evidence type="ECO:0000256" key="2">
    <source>
        <dbReference type="ARBA" id="ARBA00022729"/>
    </source>
</evidence>
<gene>
    <name evidence="9" type="ORF">BTN49_1301</name>
</gene>
<sequence length="200" mass="22870">MLKKLCIIVAVTILSFSAQSGRFNAGEDYQVLDLPKTHSPTITHFFSFFCLHCYKSEDLMKELKKQIPENTQFQKNHVSFMGGNMGKELNKAYATAVILNVEDTMIPVIFHRIHLLQKPPMNLEELRKMYIDKGIQAEKFDATYNSFIVNSMANRFDKEFQDSGLQSVPAVIVNGRYHLTPKTITTPADYVSLVQFLLIQ</sequence>
<keyword evidence="10" id="KW-1185">Reference proteome</keyword>
<dbReference type="GO" id="GO:0042597">
    <property type="term" value="C:periplasmic space"/>
    <property type="evidence" value="ECO:0007669"/>
    <property type="project" value="UniProtKB-SubCell"/>
</dbReference>
<evidence type="ECO:0000256" key="5">
    <source>
        <dbReference type="PIRNR" id="PIRNR001488"/>
    </source>
</evidence>